<dbReference type="STRING" id="1987383.A5844_001984"/>
<keyword evidence="1" id="KW-0812">Transmembrane</keyword>
<dbReference type="Proteomes" id="UP000194933">
    <property type="component" value="Unassembled WGS sequence"/>
</dbReference>
<gene>
    <name evidence="2" type="ORF">A5844_001984</name>
</gene>
<evidence type="ECO:0000313" key="3">
    <source>
        <dbReference type="Proteomes" id="UP000194933"/>
    </source>
</evidence>
<dbReference type="Pfam" id="PF04854">
    <property type="entry name" value="DUF624"/>
    <property type="match status" value="1"/>
</dbReference>
<evidence type="ECO:0008006" key="4">
    <source>
        <dbReference type="Google" id="ProtNLM"/>
    </source>
</evidence>
<dbReference type="InterPro" id="IPR006938">
    <property type="entry name" value="DUF624"/>
</dbReference>
<reference evidence="2 3" key="1">
    <citation type="submission" date="2017-05" db="EMBL/GenBank/DDBJ databases">
        <title>The Genome Sequence of Enterococcus sp. 10A9_DIV0425.</title>
        <authorList>
            <consortium name="The Broad Institute Genomics Platform"/>
            <consortium name="The Broad Institute Genomic Center for Infectious Diseases"/>
            <person name="Earl A."/>
            <person name="Manson A."/>
            <person name="Schwartman J."/>
            <person name="Gilmore M."/>
            <person name="Abouelleil A."/>
            <person name="Cao P."/>
            <person name="Chapman S."/>
            <person name="Cusick C."/>
            <person name="Shea T."/>
            <person name="Young S."/>
            <person name="Neafsey D."/>
            <person name="Nusbaum C."/>
            <person name="Birren B."/>
        </authorList>
    </citation>
    <scope>NUCLEOTIDE SEQUENCE [LARGE SCALE GENOMIC DNA]</scope>
    <source>
        <strain evidence="2 3">10A9_DIV0425</strain>
    </source>
</reference>
<proteinExistence type="predicted"/>
<dbReference type="RefSeq" id="WP_086285050.1">
    <property type="nucleotide sequence ID" value="NZ_NGMO01000003.1"/>
</dbReference>
<evidence type="ECO:0000256" key="1">
    <source>
        <dbReference type="SAM" id="Phobius"/>
    </source>
</evidence>
<comment type="caution">
    <text evidence="2">The sequence shown here is derived from an EMBL/GenBank/DDBJ whole genome shotgun (WGS) entry which is preliminary data.</text>
</comment>
<evidence type="ECO:0000313" key="2">
    <source>
        <dbReference type="EMBL" id="OTP10285.1"/>
    </source>
</evidence>
<protein>
    <recommendedName>
        <fullName evidence="4">Integral membrane protein</fullName>
    </recommendedName>
</protein>
<dbReference type="EMBL" id="NGMO01000003">
    <property type="protein sequence ID" value="OTP10285.1"/>
    <property type="molecule type" value="Genomic_DNA"/>
</dbReference>
<feature type="transmembrane region" description="Helical" evidence="1">
    <location>
        <begin position="165"/>
        <end position="181"/>
    </location>
</feature>
<name>A0A242JY93_9ENTE</name>
<accession>A0A242JY93</accession>
<keyword evidence="1" id="KW-0472">Membrane</keyword>
<keyword evidence="3" id="KW-1185">Reference proteome</keyword>
<feature type="transmembrane region" description="Helical" evidence="1">
    <location>
        <begin position="95"/>
        <end position="117"/>
    </location>
</feature>
<organism evidence="2 3">
    <name type="scientific">Candidatus Enterococcus wittei</name>
    <dbReference type="NCBI Taxonomy" id="1987383"/>
    <lineage>
        <taxon>Bacteria</taxon>
        <taxon>Bacillati</taxon>
        <taxon>Bacillota</taxon>
        <taxon>Bacilli</taxon>
        <taxon>Lactobacillales</taxon>
        <taxon>Enterococcaceae</taxon>
        <taxon>Enterococcus</taxon>
    </lineage>
</organism>
<feature type="transmembrane region" description="Helical" evidence="1">
    <location>
        <begin position="69"/>
        <end position="89"/>
    </location>
</feature>
<keyword evidence="1" id="KW-1133">Transmembrane helix</keyword>
<feature type="transmembrane region" description="Helical" evidence="1">
    <location>
        <begin position="18"/>
        <end position="43"/>
    </location>
</feature>
<sequence>MKFVETKWYSQLIQISDYILLGILWVIVSLPIITVIPASAAVFETMTHWSNGESGRVVFFFWQGFKKKLGINLVLSFLTGSIYFLTNLMVQESSIVLVVSGYVVMIIYTMFLLSWLICLSQSKQQSIVRLFQESTMFVLINFLKNGLCCVVLLTFTLFVFMFPPIIFLLAGGVWCLIYQLMNNQRVKGVWQ</sequence>
<dbReference type="AlphaFoldDB" id="A0A242JY93"/>